<dbReference type="EMBL" id="CAADRA010007050">
    <property type="protein sequence ID" value="VFT98913.1"/>
    <property type="molecule type" value="Genomic_DNA"/>
</dbReference>
<reference evidence="2 3" key="1">
    <citation type="submission" date="2019-03" db="EMBL/GenBank/DDBJ databases">
        <authorList>
            <person name="Gaulin E."/>
            <person name="Dumas B."/>
        </authorList>
    </citation>
    <scope>NUCLEOTIDE SEQUENCE [LARGE SCALE GENOMIC DNA]</scope>
    <source>
        <strain evidence="2">CBS 568.67</strain>
    </source>
</reference>
<protein>
    <submittedName>
        <fullName evidence="2">Aste57867_22246 protein</fullName>
    </submittedName>
</protein>
<gene>
    <name evidence="2" type="primary">Aste57867_22246</name>
    <name evidence="1" type="ORF">As57867_022177</name>
    <name evidence="2" type="ORF">ASTE57867_22246</name>
</gene>
<dbReference type="AlphaFoldDB" id="A0A485LL01"/>
<sequence length="185" mass="20337">MDVLAYLSDIDAPNFSPRTMDTAARYTCLPILKWLHTHRNEGGTTSAMDSAAANGYLEVVQFLHLHRPEVFTTDGMGMNRAAAHGHLEAAAKSAVAPMEIPTHHVAVGCNVQFQPGSLMFAHAMQAPCASRASEHRYWIDAHRGLSLVKPTPRATVRHRFEWLQYILLFHLAAPSKACPSVVGVQ</sequence>
<accession>A0A485LL01</accession>
<evidence type="ECO:0000313" key="2">
    <source>
        <dbReference type="EMBL" id="VFT98913.1"/>
    </source>
</evidence>
<dbReference type="InterPro" id="IPR036770">
    <property type="entry name" value="Ankyrin_rpt-contain_sf"/>
</dbReference>
<dbReference type="InterPro" id="IPR052050">
    <property type="entry name" value="SecEffector_AnkRepeat"/>
</dbReference>
<evidence type="ECO:0000313" key="3">
    <source>
        <dbReference type="Proteomes" id="UP000332933"/>
    </source>
</evidence>
<dbReference type="InterPro" id="IPR002110">
    <property type="entry name" value="Ankyrin_rpt"/>
</dbReference>
<dbReference type="PANTHER" id="PTHR46586">
    <property type="entry name" value="ANKYRIN REPEAT-CONTAINING PROTEIN"/>
    <property type="match status" value="1"/>
</dbReference>
<dbReference type="Pfam" id="PF13637">
    <property type="entry name" value="Ank_4"/>
    <property type="match status" value="1"/>
</dbReference>
<reference evidence="1" key="2">
    <citation type="submission" date="2019-06" db="EMBL/GenBank/DDBJ databases">
        <title>Genomics analysis of Aphanomyces spp. identifies a new class of oomycete effector associated with host adaptation.</title>
        <authorList>
            <person name="Gaulin E."/>
        </authorList>
    </citation>
    <scope>NUCLEOTIDE SEQUENCE</scope>
    <source>
        <strain evidence="1">CBS 578.67</strain>
    </source>
</reference>
<dbReference type="Proteomes" id="UP000332933">
    <property type="component" value="Unassembled WGS sequence"/>
</dbReference>
<name>A0A485LL01_9STRA</name>
<dbReference type="EMBL" id="VJMH01007024">
    <property type="protein sequence ID" value="KAF0685929.1"/>
    <property type="molecule type" value="Genomic_DNA"/>
</dbReference>
<proteinExistence type="predicted"/>
<organism evidence="2 3">
    <name type="scientific">Aphanomyces stellatus</name>
    <dbReference type="NCBI Taxonomy" id="120398"/>
    <lineage>
        <taxon>Eukaryota</taxon>
        <taxon>Sar</taxon>
        <taxon>Stramenopiles</taxon>
        <taxon>Oomycota</taxon>
        <taxon>Saprolegniomycetes</taxon>
        <taxon>Saprolegniales</taxon>
        <taxon>Verrucalvaceae</taxon>
        <taxon>Aphanomyces</taxon>
    </lineage>
</organism>
<dbReference type="PANTHER" id="PTHR46586:SF3">
    <property type="entry name" value="ANKYRIN REPEAT-CONTAINING PROTEIN"/>
    <property type="match status" value="1"/>
</dbReference>
<keyword evidence="3" id="KW-1185">Reference proteome</keyword>
<dbReference type="Gene3D" id="1.25.40.20">
    <property type="entry name" value="Ankyrin repeat-containing domain"/>
    <property type="match status" value="1"/>
</dbReference>
<evidence type="ECO:0000313" key="1">
    <source>
        <dbReference type="EMBL" id="KAF0685929.1"/>
    </source>
</evidence>